<gene>
    <name evidence="2" type="ORF">KDAU_12100</name>
</gene>
<dbReference type="InterPro" id="IPR021122">
    <property type="entry name" value="RNA_ligase_dom_REL/Rnl2"/>
</dbReference>
<dbReference type="Proteomes" id="UP000287224">
    <property type="component" value="Unassembled WGS sequence"/>
</dbReference>
<dbReference type="Pfam" id="PF09414">
    <property type="entry name" value="RNA_ligase"/>
    <property type="match status" value="1"/>
</dbReference>
<organism evidence="2 3">
    <name type="scientific">Dictyobacter aurantiacus</name>
    <dbReference type="NCBI Taxonomy" id="1936993"/>
    <lineage>
        <taxon>Bacteria</taxon>
        <taxon>Bacillati</taxon>
        <taxon>Chloroflexota</taxon>
        <taxon>Ktedonobacteria</taxon>
        <taxon>Ktedonobacterales</taxon>
        <taxon>Dictyobacteraceae</taxon>
        <taxon>Dictyobacter</taxon>
    </lineage>
</organism>
<dbReference type="PANTHER" id="PTHR43883">
    <property type="entry name" value="SLR0207 PROTEIN"/>
    <property type="match status" value="1"/>
</dbReference>
<dbReference type="GO" id="GO:0016874">
    <property type="term" value="F:ligase activity"/>
    <property type="evidence" value="ECO:0007669"/>
    <property type="project" value="UniProtKB-KW"/>
</dbReference>
<dbReference type="Gene3D" id="3.30.470.30">
    <property type="entry name" value="DNA ligase/mRNA capping enzyme"/>
    <property type="match status" value="1"/>
</dbReference>
<keyword evidence="2" id="KW-0436">Ligase</keyword>
<dbReference type="PANTHER" id="PTHR43883:SF1">
    <property type="entry name" value="GLUCONOKINASE"/>
    <property type="match status" value="1"/>
</dbReference>
<dbReference type="OrthoDB" id="255834at2"/>
<protein>
    <submittedName>
        <fullName evidence="2">DNA ligase III</fullName>
    </submittedName>
</protein>
<feature type="domain" description="RNA ligase" evidence="1">
    <location>
        <begin position="37"/>
        <end position="229"/>
    </location>
</feature>
<dbReference type="EMBL" id="BIFQ01000001">
    <property type="protein sequence ID" value="GCE03881.1"/>
    <property type="molecule type" value="Genomic_DNA"/>
</dbReference>
<evidence type="ECO:0000259" key="1">
    <source>
        <dbReference type="Pfam" id="PF09414"/>
    </source>
</evidence>
<reference evidence="3" key="1">
    <citation type="submission" date="2018-12" db="EMBL/GenBank/DDBJ databases">
        <title>Tengunoibacter tsumagoiensis gen. nov., sp. nov., Dictyobacter kobayashii sp. nov., D. alpinus sp. nov., and D. joshuensis sp. nov. and description of Dictyobacteraceae fam. nov. within the order Ktedonobacterales isolated from Tengu-no-mugimeshi.</title>
        <authorList>
            <person name="Wang C.M."/>
            <person name="Zheng Y."/>
            <person name="Sakai Y."/>
            <person name="Toyoda A."/>
            <person name="Minakuchi Y."/>
            <person name="Abe K."/>
            <person name="Yokota A."/>
            <person name="Yabe S."/>
        </authorList>
    </citation>
    <scope>NUCLEOTIDE SEQUENCE [LARGE SCALE GENOMIC DNA]</scope>
    <source>
        <strain evidence="3">S-27</strain>
    </source>
</reference>
<keyword evidence="3" id="KW-1185">Reference proteome</keyword>
<evidence type="ECO:0000313" key="2">
    <source>
        <dbReference type="EMBL" id="GCE03881.1"/>
    </source>
</evidence>
<comment type="caution">
    <text evidence="2">The sequence shown here is derived from an EMBL/GenBank/DDBJ whole genome shotgun (WGS) entry which is preliminary data.</text>
</comment>
<name>A0A401ZAH2_9CHLR</name>
<dbReference type="SUPFAM" id="SSF56091">
    <property type="entry name" value="DNA ligase/mRNA capping enzyme, catalytic domain"/>
    <property type="match status" value="1"/>
</dbReference>
<evidence type="ECO:0000313" key="3">
    <source>
        <dbReference type="Proteomes" id="UP000287224"/>
    </source>
</evidence>
<dbReference type="InterPro" id="IPR052732">
    <property type="entry name" value="Cell-binding_unc_protein"/>
</dbReference>
<accession>A0A401ZAH2</accession>
<proteinExistence type="predicted"/>
<dbReference type="AlphaFoldDB" id="A0A401ZAH2"/>
<dbReference type="RefSeq" id="WP_126595105.1">
    <property type="nucleotide sequence ID" value="NZ_BIFQ01000001.1"/>
</dbReference>
<sequence length="265" mass="31008">MSAIYKYPRTPHIEGSGIQTGDEDLSILPFRELRGKRLVVEEKVDGANSAISCDETGQVLLQSRGHYLTGGPREAQFQLFKTWAYSYSSEFQRVLTDRYILYGEWLYAKHTVFYTDLPHYFLEFDIYDKHTATFLSTERRQSFLRQLPFVVSTRVLYQGRLQRIQQLQAMLTRSPYIADDHLDRLRALCEEKQLRSEQAIKETDPSNLMEGLYIKVEEDGCVRERWKYVRNSFRQAIQSSDTHWMNRPIIPNLLQPGTSLFSESA</sequence>